<feature type="transmembrane region" description="Helical" evidence="1">
    <location>
        <begin position="452"/>
        <end position="473"/>
    </location>
</feature>
<evidence type="ECO:0000313" key="4">
    <source>
        <dbReference type="Proteomes" id="UP000606172"/>
    </source>
</evidence>
<feature type="transmembrane region" description="Helical" evidence="1">
    <location>
        <begin position="698"/>
        <end position="720"/>
    </location>
</feature>
<feature type="transmembrane region" description="Helical" evidence="1">
    <location>
        <begin position="425"/>
        <end position="445"/>
    </location>
</feature>
<dbReference type="InterPro" id="IPR017850">
    <property type="entry name" value="Alkaline_phosphatase_core_sf"/>
</dbReference>
<evidence type="ECO:0000256" key="1">
    <source>
        <dbReference type="SAM" id="Phobius"/>
    </source>
</evidence>
<feature type="transmembrane region" description="Helical" evidence="1">
    <location>
        <begin position="399"/>
        <end position="419"/>
    </location>
</feature>
<evidence type="ECO:0000256" key="2">
    <source>
        <dbReference type="SAM" id="SignalP"/>
    </source>
</evidence>
<feature type="chain" id="PRO_5037295176" evidence="2">
    <location>
        <begin position="35"/>
        <end position="743"/>
    </location>
</feature>
<feature type="transmembrane region" description="Helical" evidence="1">
    <location>
        <begin position="365"/>
        <end position="387"/>
    </location>
</feature>
<feature type="transmembrane region" description="Helical" evidence="1">
    <location>
        <begin position="526"/>
        <end position="542"/>
    </location>
</feature>
<keyword evidence="4" id="KW-1185">Reference proteome</keyword>
<accession>A0A919RMB0</accession>
<feature type="transmembrane region" description="Helical" evidence="1">
    <location>
        <begin position="548"/>
        <end position="569"/>
    </location>
</feature>
<feature type="signal peptide" evidence="2">
    <location>
        <begin position="1"/>
        <end position="34"/>
    </location>
</feature>
<dbReference type="SUPFAM" id="SSF53649">
    <property type="entry name" value="Alkaline phosphatase-like"/>
    <property type="match status" value="1"/>
</dbReference>
<dbReference type="AlphaFoldDB" id="A0A919RMB0"/>
<feature type="transmembrane region" description="Helical" evidence="1">
    <location>
        <begin position="675"/>
        <end position="692"/>
    </location>
</feature>
<keyword evidence="1" id="KW-1133">Transmembrane helix</keyword>
<proteinExistence type="predicted"/>
<dbReference type="RefSeq" id="WP_204030847.1">
    <property type="nucleotide sequence ID" value="NZ_BOOW01000038.1"/>
</dbReference>
<gene>
    <name evidence="3" type="ORF">Ssi02_60480</name>
</gene>
<keyword evidence="2" id="KW-0732">Signal</keyword>
<comment type="caution">
    <text evidence="3">The sequence shown here is derived from an EMBL/GenBank/DDBJ whole genome shotgun (WGS) entry which is preliminary data.</text>
</comment>
<protein>
    <submittedName>
        <fullName evidence="3">Uncharacterized protein</fullName>
    </submittedName>
</protein>
<dbReference type="Gene3D" id="3.40.720.10">
    <property type="entry name" value="Alkaline Phosphatase, subunit A"/>
    <property type="match status" value="1"/>
</dbReference>
<feature type="transmembrane region" description="Helical" evidence="1">
    <location>
        <begin position="576"/>
        <end position="596"/>
    </location>
</feature>
<feature type="transmembrane region" description="Helical" evidence="1">
    <location>
        <begin position="493"/>
        <end position="519"/>
    </location>
</feature>
<dbReference type="Proteomes" id="UP000606172">
    <property type="component" value="Unassembled WGS sequence"/>
</dbReference>
<keyword evidence="1" id="KW-0472">Membrane</keyword>
<reference evidence="3" key="1">
    <citation type="submission" date="2021-01" db="EMBL/GenBank/DDBJ databases">
        <title>Whole genome shotgun sequence of Sinosporangium siamense NBRC 109515.</title>
        <authorList>
            <person name="Komaki H."/>
            <person name="Tamura T."/>
        </authorList>
    </citation>
    <scope>NUCLEOTIDE SEQUENCE</scope>
    <source>
        <strain evidence="3">NBRC 109515</strain>
    </source>
</reference>
<organism evidence="3 4">
    <name type="scientific">Sinosporangium siamense</name>
    <dbReference type="NCBI Taxonomy" id="1367973"/>
    <lineage>
        <taxon>Bacteria</taxon>
        <taxon>Bacillati</taxon>
        <taxon>Actinomycetota</taxon>
        <taxon>Actinomycetes</taxon>
        <taxon>Streptosporangiales</taxon>
        <taxon>Streptosporangiaceae</taxon>
        <taxon>Sinosporangium</taxon>
    </lineage>
</organism>
<sequence length="743" mass="76544">MTATHDSVRAPRAIGAVLFVTLLALLLPVSTAQAAPLTTPQASQATPQGWARQVAVVGVPGLLWSDVDASRTPRIAALMKEGASASMSTRAIPPPDRSITCPVAGWATVSAGQRAGAPGTACEPPQNPAPAAEGAVKVPGWDALTKFNRESTYRAPLGGLGESVVASGKTVAAVGPGAAIGAATVAGEVKHYAQSTADLSGLGDLSRHGLIVMEADEIARAWFALSGSNSQPPTLPAPDREKAVAAADRSIGLLLDRLPRDTLVLLAGPADTSPTAHLHVAIARGPSPSGTPYSGVLSASSTRQNGLVTITDLTATALQALGLRPGPQMVGRMWQNSGPAPADTARDLADADLASQILREVRGPFFAVFVAVQVLFYGIAALAFRRWRKPRILAATQKFAVFSGAIAVSTFLAQLVPWHRVGAPAFTVVASIVGIAVALAAAAFAGPWRRHVLGPLTVVAGATSVALLIDVMTGSHLQVNAVTGYEPVTGGRFYGFSNIAFAVFSTGTILFLAGVAQFLIERGRRLLALVAALAYGLLAIFADGWPGWGADFGGVPAFVLGFAVFMLLLSGRRVSVGKLVLIGLGGAALIASIAFIDYLRPAEKRTHLGVFAEQVVNGEAFGVVSRKLSAMIGTLGNWQLTLLSVAALAFLFLVLNRPDNFGVSTLSRAYTRAPALRAGLFGALTCALAGFLTNDSGIAIPAMALTVAVPLTLAACVRVLQLATPTTPSQPSEPAEEPEPPAS</sequence>
<keyword evidence="1" id="KW-0812">Transmembrane</keyword>
<feature type="transmembrane region" description="Helical" evidence="1">
    <location>
        <begin position="635"/>
        <end position="655"/>
    </location>
</feature>
<name>A0A919RMB0_9ACTN</name>
<evidence type="ECO:0000313" key="3">
    <source>
        <dbReference type="EMBL" id="GII95817.1"/>
    </source>
</evidence>
<dbReference type="EMBL" id="BOOW01000038">
    <property type="protein sequence ID" value="GII95817.1"/>
    <property type="molecule type" value="Genomic_DNA"/>
</dbReference>